<evidence type="ECO:0000313" key="1">
    <source>
        <dbReference type="EMBL" id="MBY79381.1"/>
    </source>
</evidence>
<reference evidence="1" key="1">
    <citation type="submission" date="2018-04" db="EMBL/GenBank/DDBJ databases">
        <title>Transcriptome assembly of Sipha flava.</title>
        <authorList>
            <person name="Scully E.D."/>
            <person name="Geib S.M."/>
            <person name="Palmer N.A."/>
            <person name="Koch K."/>
            <person name="Bradshaw J."/>
            <person name="Heng-Moss T."/>
            <person name="Sarath G."/>
        </authorList>
    </citation>
    <scope>NUCLEOTIDE SEQUENCE</scope>
</reference>
<protein>
    <submittedName>
        <fullName evidence="1">Uncharacterized protein</fullName>
    </submittedName>
</protein>
<organism evidence="1">
    <name type="scientific">Sipha flava</name>
    <name type="common">yellow sugarcane aphid</name>
    <dbReference type="NCBI Taxonomy" id="143950"/>
    <lineage>
        <taxon>Eukaryota</taxon>
        <taxon>Metazoa</taxon>
        <taxon>Ecdysozoa</taxon>
        <taxon>Arthropoda</taxon>
        <taxon>Hexapoda</taxon>
        <taxon>Insecta</taxon>
        <taxon>Pterygota</taxon>
        <taxon>Neoptera</taxon>
        <taxon>Paraneoptera</taxon>
        <taxon>Hemiptera</taxon>
        <taxon>Sternorrhyncha</taxon>
        <taxon>Aphidomorpha</taxon>
        <taxon>Aphidoidea</taxon>
        <taxon>Aphididae</taxon>
        <taxon>Sipha</taxon>
    </lineage>
</organism>
<name>A0A2S2QNU2_9HEMI</name>
<dbReference type="AlphaFoldDB" id="A0A2S2QNU2"/>
<dbReference type="EMBL" id="GGMS01010178">
    <property type="protein sequence ID" value="MBY79381.1"/>
    <property type="molecule type" value="Transcribed_RNA"/>
</dbReference>
<sequence length="123" mass="13727">MAVAFAAVAPPLLSLSATRTHSAHKHTHTHTHTICLLHIARPQHRCSVRLHLHRATVMLQREDRYSLAFRVVAAARSVARTHALTHAHMCARFARITTVYVARPTSRITSVCPSVGHGFLMRE</sequence>
<gene>
    <name evidence="1" type="ORF">g.71878</name>
</gene>
<accession>A0A2S2QNU2</accession>
<proteinExistence type="predicted"/>